<dbReference type="GO" id="GO:0005524">
    <property type="term" value="F:ATP binding"/>
    <property type="evidence" value="ECO:0007669"/>
    <property type="project" value="InterPro"/>
</dbReference>
<gene>
    <name evidence="2" type="ORF">SAMN04488089_107172</name>
</gene>
<evidence type="ECO:0000259" key="1">
    <source>
        <dbReference type="Pfam" id="PF13304"/>
    </source>
</evidence>
<dbReference type="PANTHER" id="PTHR32182:SF22">
    <property type="entry name" value="ATP-DEPENDENT ENDONUCLEASE, OLD FAMILY-RELATED"/>
    <property type="match status" value="1"/>
</dbReference>
<dbReference type="PANTHER" id="PTHR32182">
    <property type="entry name" value="DNA REPLICATION AND REPAIR PROTEIN RECF"/>
    <property type="match status" value="1"/>
</dbReference>
<dbReference type="GO" id="GO:0006302">
    <property type="term" value="P:double-strand break repair"/>
    <property type="evidence" value="ECO:0007669"/>
    <property type="project" value="TreeGrafter"/>
</dbReference>
<feature type="domain" description="ATPase AAA-type core" evidence="1">
    <location>
        <begin position="557"/>
        <end position="696"/>
    </location>
</feature>
<dbReference type="InterPro" id="IPR027417">
    <property type="entry name" value="P-loop_NTPase"/>
</dbReference>
<evidence type="ECO:0000313" key="3">
    <source>
        <dbReference type="Proteomes" id="UP000183496"/>
    </source>
</evidence>
<sequence length="836" mass="99348">MAFKLLAIRPLEGCDQSLLKGLKPNDTYQFYNEYNFIYPNRNVESALPLEDNLYYYPTTIEYRREIPEGFFAMNISISAIVGQNGSGKSSLLELYYIFLYNISRNFFFNKEEKEYSDYKEIVLEVYIEFNETNKDESKIGCYYMICKRDKFKLYYLEYNKDELSENALDYYLNKEKIELNNKNFNNRSFNIYSLISNYGLYGLNSSLNDNKWLDSTILFHNKRGYELPITISPYRDLGNIDVNREYILAQQRLIINHFVIKNQNLLDNIKLESVDYYIDTHKQQFTDYPVKEGRKYANSPEKIKKRIFDNDIILKNIFVFLEENFGSIDIKSFTSLISNKFRLSKECFNELNQFWETNVTKRLTKEFFISSKKDSLTIVELQYLAFLYLFKKIEKISKTYSVYKDFNYLFDGDLTLSDNFKKLKEDFVQGLNYKLSGELLYKSDILVIEKILKKYFNMFRRVLAPGHSLKGREMLTDNHVEPLSDFLENIFVVDVIEKEYFLNKVVNYFEKIYKRERMNQLDFFLQKIANDQSHRAFKIRQVLSYFNDSTFQRMIADTVFDKELNLTKVIVKNDFIESDRIDKVPLAFFDVKVNLKKSESNDLFSFSNLSSGEQQMIYSLLNITYNLFNLRSTYNMGGRYQNINLIFDEIELYFHPEYQRKYVNQLIETLNFFTEDTKYPMNINVIFSTHSPFILSDIPSQNILKLEEGVQIKDKETVNSFGANIHDLLANEFFLKEGTVGEFANKRISELINLMYLNIKIKELEEDEKNLSVSDIEIKESYTALLKHFKDKLEKIPNYSSQEITNQLKLIGEPLVRLKMQEMLLKMNEKMFNHKN</sequence>
<accession>A0AAJ4W697</accession>
<dbReference type="AlphaFoldDB" id="A0AAJ4W697"/>
<dbReference type="Gene3D" id="3.40.50.300">
    <property type="entry name" value="P-loop containing nucleotide triphosphate hydrolases"/>
    <property type="match status" value="2"/>
</dbReference>
<dbReference type="GO" id="GO:0000731">
    <property type="term" value="P:DNA synthesis involved in DNA repair"/>
    <property type="evidence" value="ECO:0007669"/>
    <property type="project" value="TreeGrafter"/>
</dbReference>
<keyword evidence="3" id="KW-1185">Reference proteome</keyword>
<dbReference type="EMBL" id="FOFY01000007">
    <property type="protein sequence ID" value="SEQ94052.1"/>
    <property type="molecule type" value="Genomic_DNA"/>
</dbReference>
<name>A0AAJ4W697_MYRPR</name>
<dbReference type="RefSeq" id="WP_052472652.1">
    <property type="nucleotide sequence ID" value="NZ_CP010817.1"/>
</dbReference>
<dbReference type="Pfam" id="PF13304">
    <property type="entry name" value="AAA_21"/>
    <property type="match status" value="1"/>
</dbReference>
<organism evidence="2 3">
    <name type="scientific">Myroides profundi</name>
    <dbReference type="NCBI Taxonomy" id="480520"/>
    <lineage>
        <taxon>Bacteria</taxon>
        <taxon>Pseudomonadati</taxon>
        <taxon>Bacteroidota</taxon>
        <taxon>Flavobacteriia</taxon>
        <taxon>Flavobacteriales</taxon>
        <taxon>Flavobacteriaceae</taxon>
        <taxon>Myroides</taxon>
    </lineage>
</organism>
<reference evidence="2 3" key="1">
    <citation type="submission" date="2016-10" db="EMBL/GenBank/DDBJ databases">
        <authorList>
            <person name="Varghese N."/>
            <person name="Submissions S."/>
        </authorList>
    </citation>
    <scope>NUCLEOTIDE SEQUENCE [LARGE SCALE GENOMIC DNA]</scope>
    <source>
        <strain evidence="3">DSM 19823 / KCTC 23066 / CCTCC M 208030 / D25</strain>
    </source>
</reference>
<comment type="caution">
    <text evidence="2">The sequence shown here is derived from an EMBL/GenBank/DDBJ whole genome shotgun (WGS) entry which is preliminary data.</text>
</comment>
<evidence type="ECO:0000313" key="2">
    <source>
        <dbReference type="EMBL" id="SEQ94052.1"/>
    </source>
</evidence>
<dbReference type="KEGG" id="mpw:MPR_1336"/>
<protein>
    <submittedName>
        <fullName evidence="2">AAA ATPase domain-containing protein</fullName>
    </submittedName>
</protein>
<dbReference type="GO" id="GO:0016887">
    <property type="term" value="F:ATP hydrolysis activity"/>
    <property type="evidence" value="ECO:0007669"/>
    <property type="project" value="InterPro"/>
</dbReference>
<dbReference type="SUPFAM" id="SSF52540">
    <property type="entry name" value="P-loop containing nucleoside triphosphate hydrolases"/>
    <property type="match status" value="1"/>
</dbReference>
<proteinExistence type="predicted"/>
<dbReference type="InterPro" id="IPR003959">
    <property type="entry name" value="ATPase_AAA_core"/>
</dbReference>
<dbReference type="Proteomes" id="UP000183496">
    <property type="component" value="Unassembled WGS sequence"/>
</dbReference>